<evidence type="ECO:0000313" key="1">
    <source>
        <dbReference type="EMBL" id="KTB45824.1"/>
    </source>
</evidence>
<name>A0A0W0GBB2_MONRR</name>
<comment type="caution">
    <text evidence="1">The sequence shown here is derived from an EMBL/GenBank/DDBJ whole genome shotgun (WGS) entry which is preliminary data.</text>
</comment>
<sequence>MVEDEESKQTRQRTGR</sequence>
<reference evidence="1 2" key="1">
    <citation type="submission" date="2015-12" db="EMBL/GenBank/DDBJ databases">
        <title>Draft genome sequence of Moniliophthora roreri, the causal agent of frosty pod rot of cacao.</title>
        <authorList>
            <person name="Aime M.C."/>
            <person name="Diaz-Valderrama J.R."/>
            <person name="Kijpornyongpan T."/>
            <person name="Phillips-Mora W."/>
        </authorList>
    </citation>
    <scope>NUCLEOTIDE SEQUENCE [LARGE SCALE GENOMIC DNA]</scope>
    <source>
        <strain evidence="1 2">MCA 2952</strain>
    </source>
</reference>
<gene>
    <name evidence="1" type="ORF">WG66_1599</name>
</gene>
<protein>
    <submittedName>
        <fullName evidence="1">Uncharacterized protein</fullName>
    </submittedName>
</protein>
<proteinExistence type="predicted"/>
<dbReference type="AlphaFoldDB" id="A0A0W0GBB2"/>
<evidence type="ECO:0000313" key="2">
    <source>
        <dbReference type="Proteomes" id="UP000054988"/>
    </source>
</evidence>
<dbReference type="Proteomes" id="UP000054988">
    <property type="component" value="Unassembled WGS sequence"/>
</dbReference>
<organism evidence="1 2">
    <name type="scientific">Moniliophthora roreri</name>
    <name type="common">Frosty pod rot fungus</name>
    <name type="synonym">Monilia roreri</name>
    <dbReference type="NCBI Taxonomy" id="221103"/>
    <lineage>
        <taxon>Eukaryota</taxon>
        <taxon>Fungi</taxon>
        <taxon>Dikarya</taxon>
        <taxon>Basidiomycota</taxon>
        <taxon>Agaricomycotina</taxon>
        <taxon>Agaricomycetes</taxon>
        <taxon>Agaricomycetidae</taxon>
        <taxon>Agaricales</taxon>
        <taxon>Marasmiineae</taxon>
        <taxon>Marasmiaceae</taxon>
        <taxon>Moniliophthora</taxon>
    </lineage>
</organism>
<dbReference type="EMBL" id="LATX01000596">
    <property type="protein sequence ID" value="KTB45824.1"/>
    <property type="molecule type" value="Genomic_DNA"/>
</dbReference>
<accession>A0A0W0GBB2</accession>